<reference evidence="1 2" key="1">
    <citation type="submission" date="2014-04" db="EMBL/GenBank/DDBJ databases">
        <title>Draft genome sequence of Bacillus azotoformans MEV2011, a (co-) denitrifying strain unable to grow in the presence of oxygen.</title>
        <authorList>
            <person name="Nielsen M."/>
            <person name="Schreiber L."/>
            <person name="Finster K."/>
            <person name="Schramm A."/>
        </authorList>
    </citation>
    <scope>NUCLEOTIDE SEQUENCE [LARGE SCALE GENOMIC DNA]</scope>
    <source>
        <strain evidence="1 2">MEV2011</strain>
    </source>
</reference>
<evidence type="ECO:0000313" key="2">
    <source>
        <dbReference type="Proteomes" id="UP000027936"/>
    </source>
</evidence>
<protein>
    <submittedName>
        <fullName evidence="1">Uncharacterized protein</fullName>
    </submittedName>
</protein>
<sequence length="63" mass="7575">MYKILYTRFVGGQRHVIVFDFKGEQTIEFTLDELEKDELTEELKEYISGIREQIDSGYFDYDL</sequence>
<dbReference type="Proteomes" id="UP000027936">
    <property type="component" value="Unassembled WGS sequence"/>
</dbReference>
<gene>
    <name evidence="1" type="ORF">M670_00119</name>
</gene>
<dbReference type="AlphaFoldDB" id="A0A072NR31"/>
<dbReference type="RefSeq" id="WP_035192419.1">
    <property type="nucleotide sequence ID" value="NZ_JJRY01000001.1"/>
</dbReference>
<accession>A0A072NR31</accession>
<evidence type="ECO:0000313" key="1">
    <source>
        <dbReference type="EMBL" id="KEF40104.1"/>
    </source>
</evidence>
<name>A0A072NR31_SCHAZ</name>
<dbReference type="EMBL" id="JJRY01000001">
    <property type="protein sequence ID" value="KEF40104.1"/>
    <property type="molecule type" value="Genomic_DNA"/>
</dbReference>
<dbReference type="PATRIC" id="fig|1348973.3.peg.113"/>
<comment type="caution">
    <text evidence="1">The sequence shown here is derived from an EMBL/GenBank/DDBJ whole genome shotgun (WGS) entry which is preliminary data.</text>
</comment>
<organism evidence="1 2">
    <name type="scientific">Schinkia azotoformans MEV2011</name>
    <dbReference type="NCBI Taxonomy" id="1348973"/>
    <lineage>
        <taxon>Bacteria</taxon>
        <taxon>Bacillati</taxon>
        <taxon>Bacillota</taxon>
        <taxon>Bacilli</taxon>
        <taxon>Bacillales</taxon>
        <taxon>Bacillaceae</taxon>
        <taxon>Calidifontibacillus/Schinkia group</taxon>
        <taxon>Schinkia</taxon>
    </lineage>
</organism>
<proteinExistence type="predicted"/>